<feature type="compositionally biased region" description="Acidic residues" evidence="2">
    <location>
        <begin position="318"/>
        <end position="327"/>
    </location>
</feature>
<feature type="compositionally biased region" description="Basic and acidic residues" evidence="2">
    <location>
        <begin position="268"/>
        <end position="278"/>
    </location>
</feature>
<dbReference type="AlphaFoldDB" id="A0AA40CW39"/>
<dbReference type="Gene3D" id="1.20.5.370">
    <property type="match status" value="1"/>
</dbReference>
<sequence length="420" mass="45241">MATSSRIIRVPRTDASEEGAFILGEVSPSGSKPLNLKIVATEGDAPYAIKLRHDRVDELRVSNSPCSPDEWEKILKAVLLGEGSVEGIKAGAEVEGSKSITITIRRRVAGINQRLGTITLSYKEDEAIELFEWCGNAMLANEKLRTQLAEETAKLADLETHVLHLRNQLDQLNLTKKADEDEMLEKFCLLLNEKKVKIREQQRLLSAAMVDPARVAAVVATRPPDTSAPTSSAPPSSARDGRGRVPKPSRPAKRKPRQAVSSDDSDDGFEKMDVDKKVPSPPSSRAIKAEPVEEDVNLDDSDSNSDEEQQTPGNDTETGSESDDDLDAPPTQSARSSQPPRRPPTAAEKGKGRATASPPSTAAKGKEKETLKMHPKKPAAVKKSLSPPPAAAAVARHRTATASPPPAPAEDSETESDDEL</sequence>
<feature type="compositionally biased region" description="Acidic residues" evidence="2">
    <location>
        <begin position="410"/>
        <end position="420"/>
    </location>
</feature>
<dbReference type="PANTHER" id="PTHR42067:SF1">
    <property type="entry name" value="MITOTIC APPARATUS PROTEIN P62"/>
    <property type="match status" value="1"/>
</dbReference>
<dbReference type="InterPro" id="IPR014751">
    <property type="entry name" value="XRCC4-like_C"/>
</dbReference>
<keyword evidence="4" id="KW-1185">Reference proteome</keyword>
<dbReference type="PANTHER" id="PTHR42067">
    <property type="entry name" value="YALI0C15378P"/>
    <property type="match status" value="1"/>
</dbReference>
<dbReference type="SUPFAM" id="SSF58022">
    <property type="entry name" value="XRCC4, C-terminal oligomerization domain"/>
    <property type="match status" value="1"/>
</dbReference>
<feature type="compositionally biased region" description="Low complexity" evidence="2">
    <location>
        <begin position="220"/>
        <end position="238"/>
    </location>
</feature>
<feature type="compositionally biased region" description="Basic residues" evidence="2">
    <location>
        <begin position="244"/>
        <end position="257"/>
    </location>
</feature>
<evidence type="ECO:0000313" key="3">
    <source>
        <dbReference type="EMBL" id="KAK0651349.1"/>
    </source>
</evidence>
<name>A0AA40CW39_9PEZI</name>
<evidence type="ECO:0000256" key="2">
    <source>
        <dbReference type="SAM" id="MobiDB-lite"/>
    </source>
</evidence>
<gene>
    <name evidence="3" type="ORF">B0T16DRAFT_386796</name>
</gene>
<reference evidence="3" key="1">
    <citation type="submission" date="2023-06" db="EMBL/GenBank/DDBJ databases">
        <title>Genome-scale phylogeny and comparative genomics of the fungal order Sordariales.</title>
        <authorList>
            <consortium name="Lawrence Berkeley National Laboratory"/>
            <person name="Hensen N."/>
            <person name="Bonometti L."/>
            <person name="Westerberg I."/>
            <person name="Brannstrom I.O."/>
            <person name="Guillou S."/>
            <person name="Cros-Aarteil S."/>
            <person name="Calhoun S."/>
            <person name="Haridas S."/>
            <person name="Kuo A."/>
            <person name="Mondo S."/>
            <person name="Pangilinan J."/>
            <person name="Riley R."/>
            <person name="Labutti K."/>
            <person name="Andreopoulos B."/>
            <person name="Lipzen A."/>
            <person name="Chen C."/>
            <person name="Yanf M."/>
            <person name="Daum C."/>
            <person name="Ng V."/>
            <person name="Clum A."/>
            <person name="Steindorff A."/>
            <person name="Ohm R."/>
            <person name="Martin F."/>
            <person name="Silar P."/>
            <person name="Natvig D."/>
            <person name="Lalanne C."/>
            <person name="Gautier V."/>
            <person name="Ament-Velasquez S.L."/>
            <person name="Kruys A."/>
            <person name="Hutchinson M.I."/>
            <person name="Powell A.J."/>
            <person name="Barry K."/>
            <person name="Miller A.N."/>
            <person name="Grigoriev I.V."/>
            <person name="Debuchy R."/>
            <person name="Gladieux P."/>
            <person name="Thoren M.H."/>
            <person name="Johannesson H."/>
        </authorList>
    </citation>
    <scope>NUCLEOTIDE SEQUENCE</scope>
    <source>
        <strain evidence="3">SMH2532-1</strain>
    </source>
</reference>
<protein>
    <recommendedName>
        <fullName evidence="5">Mitotic apparatus protein p62</fullName>
    </recommendedName>
</protein>
<comment type="caution">
    <text evidence="3">The sequence shown here is derived from an EMBL/GenBank/DDBJ whole genome shotgun (WGS) entry which is preliminary data.</text>
</comment>
<evidence type="ECO:0000313" key="4">
    <source>
        <dbReference type="Proteomes" id="UP001174936"/>
    </source>
</evidence>
<dbReference type="EMBL" id="JAULSV010000002">
    <property type="protein sequence ID" value="KAK0651349.1"/>
    <property type="molecule type" value="Genomic_DNA"/>
</dbReference>
<dbReference type="Proteomes" id="UP001174936">
    <property type="component" value="Unassembled WGS sequence"/>
</dbReference>
<feature type="compositionally biased region" description="Low complexity" evidence="2">
    <location>
        <begin position="328"/>
        <end position="347"/>
    </location>
</feature>
<evidence type="ECO:0000256" key="1">
    <source>
        <dbReference type="SAM" id="Coils"/>
    </source>
</evidence>
<feature type="compositionally biased region" description="Acidic residues" evidence="2">
    <location>
        <begin position="292"/>
        <end position="309"/>
    </location>
</feature>
<accession>A0AA40CW39</accession>
<keyword evidence="1" id="KW-0175">Coiled coil</keyword>
<feature type="coiled-coil region" evidence="1">
    <location>
        <begin position="141"/>
        <end position="182"/>
    </location>
</feature>
<feature type="region of interest" description="Disordered" evidence="2">
    <location>
        <begin position="220"/>
        <end position="420"/>
    </location>
</feature>
<organism evidence="3 4">
    <name type="scientific">Cercophora newfieldiana</name>
    <dbReference type="NCBI Taxonomy" id="92897"/>
    <lineage>
        <taxon>Eukaryota</taxon>
        <taxon>Fungi</taxon>
        <taxon>Dikarya</taxon>
        <taxon>Ascomycota</taxon>
        <taxon>Pezizomycotina</taxon>
        <taxon>Sordariomycetes</taxon>
        <taxon>Sordariomycetidae</taxon>
        <taxon>Sordariales</taxon>
        <taxon>Lasiosphaeriaceae</taxon>
        <taxon>Cercophora</taxon>
    </lineage>
</organism>
<evidence type="ECO:0008006" key="5">
    <source>
        <dbReference type="Google" id="ProtNLM"/>
    </source>
</evidence>
<proteinExistence type="predicted"/>